<dbReference type="InterPro" id="IPR027417">
    <property type="entry name" value="P-loop_NTPase"/>
</dbReference>
<organism evidence="1 2">
    <name type="scientific">Paenibacillus oralis</name>
    <dbReference type="NCBI Taxonomy" id="2490856"/>
    <lineage>
        <taxon>Bacteria</taxon>
        <taxon>Bacillati</taxon>
        <taxon>Bacillota</taxon>
        <taxon>Bacilli</taxon>
        <taxon>Bacillales</taxon>
        <taxon>Paenibacillaceae</taxon>
        <taxon>Paenibacillus</taxon>
    </lineage>
</organism>
<proteinExistence type="predicted"/>
<accession>A0A3P3UC31</accession>
<dbReference type="SUPFAM" id="SSF52540">
    <property type="entry name" value="P-loop containing nucleoside triphosphate hydrolases"/>
    <property type="match status" value="1"/>
</dbReference>
<evidence type="ECO:0000313" key="1">
    <source>
        <dbReference type="EMBL" id="RRJ67236.1"/>
    </source>
</evidence>
<gene>
    <name evidence="1" type="ORF">EHV15_33155</name>
</gene>
<comment type="caution">
    <text evidence="1">The sequence shown here is derived from an EMBL/GenBank/DDBJ whole genome shotgun (WGS) entry which is preliminary data.</text>
</comment>
<dbReference type="Proteomes" id="UP000267017">
    <property type="component" value="Unassembled WGS sequence"/>
</dbReference>
<keyword evidence="2" id="KW-1185">Reference proteome</keyword>
<name>A0A3P3UC31_9BACL</name>
<dbReference type="OrthoDB" id="1705293at2"/>
<protein>
    <submittedName>
        <fullName evidence="1">ParA family protein</fullName>
    </submittedName>
</protein>
<sequence length="277" mass="30806">MGNKLVVIWGSPSSGKTITTLKLAQALAAKSKDVLAIFSDSLCPSIPFLVPQFANKQRSLGELLSLPTLAQEDLLRYSLSIKGTPHLGLLGYKKRDHVFTYANYERERAVDMLTLARHTADVVLVDCVSYVSANLLSTVAMELADSVFRFHTCDLKSIMFYASNLPLLSDTRFQHAAQVPILSNLRPDQDSRTYGQVVGGIQFHLPYVQALEQQTLEACLLDPLPSGKEAVAYHQGLTQMMQLIVPEECPSSVPARTSSSVSQWLKKRLWKRRGERK</sequence>
<reference evidence="1 2" key="1">
    <citation type="submission" date="2018-11" db="EMBL/GenBank/DDBJ databases">
        <title>Genome sequencing of Paenibacillus sp. KCOM 3021 (= ChDC PVNT-B20).</title>
        <authorList>
            <person name="Kook J.-K."/>
            <person name="Park S.-N."/>
            <person name="Lim Y.K."/>
        </authorList>
    </citation>
    <scope>NUCLEOTIDE SEQUENCE [LARGE SCALE GENOMIC DNA]</scope>
    <source>
        <strain evidence="1 2">KCOM 3021</strain>
    </source>
</reference>
<dbReference type="EMBL" id="RRCN01000001">
    <property type="protein sequence ID" value="RRJ67236.1"/>
    <property type="molecule type" value="Genomic_DNA"/>
</dbReference>
<evidence type="ECO:0000313" key="2">
    <source>
        <dbReference type="Proteomes" id="UP000267017"/>
    </source>
</evidence>
<dbReference type="RefSeq" id="WP_128635015.1">
    <property type="nucleotide sequence ID" value="NZ_RRCN01000001.1"/>
</dbReference>
<dbReference type="AlphaFoldDB" id="A0A3P3UC31"/>
<dbReference type="Gene3D" id="3.40.50.300">
    <property type="entry name" value="P-loop containing nucleotide triphosphate hydrolases"/>
    <property type="match status" value="1"/>
</dbReference>